<dbReference type="InterPro" id="IPR036390">
    <property type="entry name" value="WH_DNA-bd_sf"/>
</dbReference>
<dbReference type="SUPFAM" id="SSF46785">
    <property type="entry name" value="Winged helix' DNA-binding domain"/>
    <property type="match status" value="1"/>
</dbReference>
<evidence type="ECO:0000259" key="4">
    <source>
        <dbReference type="PROSITE" id="PS50987"/>
    </source>
</evidence>
<dbReference type="InterPro" id="IPR001845">
    <property type="entry name" value="HTH_ArsR_DNA-bd_dom"/>
</dbReference>
<proteinExistence type="predicted"/>
<protein>
    <submittedName>
        <fullName evidence="5">Metalloregulator ArsR/SmtB family transcription factor</fullName>
    </submittedName>
</protein>
<evidence type="ECO:0000313" key="5">
    <source>
        <dbReference type="EMBL" id="GAA0257392.1"/>
    </source>
</evidence>
<dbReference type="InterPro" id="IPR036388">
    <property type="entry name" value="WH-like_DNA-bd_sf"/>
</dbReference>
<dbReference type="PROSITE" id="PS50987">
    <property type="entry name" value="HTH_ARSR_2"/>
    <property type="match status" value="1"/>
</dbReference>
<evidence type="ECO:0000256" key="2">
    <source>
        <dbReference type="ARBA" id="ARBA00023125"/>
    </source>
</evidence>
<keyword evidence="3" id="KW-0804">Transcription</keyword>
<keyword evidence="1" id="KW-0805">Transcription regulation</keyword>
<evidence type="ECO:0000256" key="3">
    <source>
        <dbReference type="ARBA" id="ARBA00023163"/>
    </source>
</evidence>
<comment type="caution">
    <text evidence="5">The sequence shown here is derived from an EMBL/GenBank/DDBJ whole genome shotgun (WGS) entry which is preliminary data.</text>
</comment>
<dbReference type="Proteomes" id="UP001500657">
    <property type="component" value="Unassembled WGS sequence"/>
</dbReference>
<dbReference type="Pfam" id="PF12840">
    <property type="entry name" value="HTH_20"/>
    <property type="match status" value="1"/>
</dbReference>
<dbReference type="PANTHER" id="PTHR43132">
    <property type="entry name" value="ARSENICAL RESISTANCE OPERON REPRESSOR ARSR-RELATED"/>
    <property type="match status" value="1"/>
</dbReference>
<dbReference type="PANTHER" id="PTHR43132:SF2">
    <property type="entry name" value="ARSENICAL RESISTANCE OPERON REPRESSOR ARSR-RELATED"/>
    <property type="match status" value="1"/>
</dbReference>
<keyword evidence="2" id="KW-0238">DNA-binding</keyword>
<dbReference type="SMART" id="SM00418">
    <property type="entry name" value="HTH_ARSR"/>
    <property type="match status" value="1"/>
</dbReference>
<feature type="domain" description="HTH arsR-type" evidence="4">
    <location>
        <begin position="1"/>
        <end position="95"/>
    </location>
</feature>
<organism evidence="5 6">
    <name type="scientific">Rhodanobacter caeni</name>
    <dbReference type="NCBI Taxonomy" id="657654"/>
    <lineage>
        <taxon>Bacteria</taxon>
        <taxon>Pseudomonadati</taxon>
        <taxon>Pseudomonadota</taxon>
        <taxon>Gammaproteobacteria</taxon>
        <taxon>Lysobacterales</taxon>
        <taxon>Rhodanobacteraceae</taxon>
        <taxon>Rhodanobacter</taxon>
    </lineage>
</organism>
<evidence type="ECO:0000313" key="6">
    <source>
        <dbReference type="Proteomes" id="UP001500657"/>
    </source>
</evidence>
<evidence type="ECO:0000256" key="1">
    <source>
        <dbReference type="ARBA" id="ARBA00023015"/>
    </source>
</evidence>
<accession>A0ABP3ED99</accession>
<gene>
    <name evidence="5" type="ORF">GCM10009126_23250</name>
</gene>
<dbReference type="Gene3D" id="1.10.10.10">
    <property type="entry name" value="Winged helix-like DNA-binding domain superfamily/Winged helix DNA-binding domain"/>
    <property type="match status" value="1"/>
</dbReference>
<dbReference type="NCBIfam" id="NF033788">
    <property type="entry name" value="HTH_metalloreg"/>
    <property type="match status" value="1"/>
</dbReference>
<name>A0ABP3ED99_9GAMM</name>
<sequence>MKSKEALACLAALAQEHRLKLFRLLVEAGDEGLSVGELAAATGVAGATLTSHLHVLRRAGMVDDERRGRVIQCRARYAQMNGLLGFLTENCCVGSAAAAGCTTTTCKPKRKKS</sequence>
<keyword evidence="6" id="KW-1185">Reference proteome</keyword>
<reference evidence="6" key="1">
    <citation type="journal article" date="2019" name="Int. J. Syst. Evol. Microbiol.">
        <title>The Global Catalogue of Microorganisms (GCM) 10K type strain sequencing project: providing services to taxonomists for standard genome sequencing and annotation.</title>
        <authorList>
            <consortium name="The Broad Institute Genomics Platform"/>
            <consortium name="The Broad Institute Genome Sequencing Center for Infectious Disease"/>
            <person name="Wu L."/>
            <person name="Ma J."/>
        </authorList>
    </citation>
    <scope>NUCLEOTIDE SEQUENCE [LARGE SCALE GENOMIC DNA]</scope>
    <source>
        <strain evidence="6">JCM 16242</strain>
    </source>
</reference>
<dbReference type="InterPro" id="IPR051011">
    <property type="entry name" value="Metal_resp_trans_reg"/>
</dbReference>
<dbReference type="RefSeq" id="WP_343882935.1">
    <property type="nucleotide sequence ID" value="NZ_BAAAFO010000003.1"/>
</dbReference>
<dbReference type="PRINTS" id="PR00778">
    <property type="entry name" value="HTHARSR"/>
</dbReference>
<dbReference type="EMBL" id="BAAAFO010000003">
    <property type="protein sequence ID" value="GAA0257392.1"/>
    <property type="molecule type" value="Genomic_DNA"/>
</dbReference>